<dbReference type="PROSITE" id="PS51257">
    <property type="entry name" value="PROKAR_LIPOPROTEIN"/>
    <property type="match status" value="1"/>
</dbReference>
<evidence type="ECO:0000313" key="3">
    <source>
        <dbReference type="EMBL" id="OWQ92342.1"/>
    </source>
</evidence>
<sequence>MPTLLRFDRSPWRERGRHLAAVLGLSAALVACGTPQPPINGRLPDPPASAPALTRVAAQVDVVGPRGPMNQARREQALQGAAAQGKADLLKRQLAAMSSFGDVDLYAGNDAKLLIDGPATFAAMFEAIGKARRQILLESYIIEDADVSRQLADLLLQRRAQGLEVAMIYDAVGSLGTEEAYFDRLRQGGVAVCAFNPVNPLKRTRYNKITHRDHRKIMVVDGETGFTGGINISAVYSSGSGGIGGSRGARKPAPPAGAASDATQENGWRDTMIQVRGPAVQALHRLVRETWAQQQCEGTLAAVEPVAGPAPGQQLMRVIPAAPQDTENRIYTLLMGSIRAAQRSVYLTMAYFAPGKDMVDALCDAARRGVDVQLILPSRSDFSPVMYAGRSHYDRLLEAGVRIHELQNAVLHAKTAVIDGVVSTIGSSNMDWRSFVYNNEVNAVVLGEDFGGAMNRMFERDREASQTIDLQRWRDRGLIQRSKEFFSRMFEHWW</sequence>
<accession>A0A246JIE0</accession>
<dbReference type="Gene3D" id="3.30.870.10">
    <property type="entry name" value="Endonuclease Chain A"/>
    <property type="match status" value="2"/>
</dbReference>
<proteinExistence type="predicted"/>
<evidence type="ECO:0000259" key="2">
    <source>
        <dbReference type="PROSITE" id="PS50035"/>
    </source>
</evidence>
<dbReference type="Proteomes" id="UP000197468">
    <property type="component" value="Unassembled WGS sequence"/>
</dbReference>
<feature type="domain" description="PLD phosphodiesterase" evidence="2">
    <location>
        <begin position="407"/>
        <end position="434"/>
    </location>
</feature>
<dbReference type="SUPFAM" id="SSF56024">
    <property type="entry name" value="Phospholipase D/nuclease"/>
    <property type="match status" value="2"/>
</dbReference>
<dbReference type="EMBL" id="NIOF01000002">
    <property type="protein sequence ID" value="OWQ92342.1"/>
    <property type="molecule type" value="Genomic_DNA"/>
</dbReference>
<dbReference type="InterPro" id="IPR001736">
    <property type="entry name" value="PLipase_D/transphosphatidylase"/>
</dbReference>
<gene>
    <name evidence="3" type="ORF">CDN99_07920</name>
</gene>
<protein>
    <submittedName>
        <fullName evidence="3">Cardiolipin synthase B</fullName>
    </submittedName>
</protein>
<feature type="region of interest" description="Disordered" evidence="1">
    <location>
        <begin position="243"/>
        <end position="267"/>
    </location>
</feature>
<evidence type="ECO:0000313" key="4">
    <source>
        <dbReference type="Proteomes" id="UP000197468"/>
    </source>
</evidence>
<dbReference type="CDD" id="cd09159">
    <property type="entry name" value="PLDc_ybhO_like_2"/>
    <property type="match status" value="1"/>
</dbReference>
<dbReference type="GO" id="GO:0032049">
    <property type="term" value="P:cardiolipin biosynthetic process"/>
    <property type="evidence" value="ECO:0007669"/>
    <property type="project" value="UniProtKB-ARBA"/>
</dbReference>
<dbReference type="SMART" id="SM00155">
    <property type="entry name" value="PLDc"/>
    <property type="match status" value="2"/>
</dbReference>
<evidence type="ECO:0000256" key="1">
    <source>
        <dbReference type="SAM" id="MobiDB-lite"/>
    </source>
</evidence>
<comment type="caution">
    <text evidence="3">The sequence shown here is derived from an EMBL/GenBank/DDBJ whole genome shotgun (WGS) entry which is preliminary data.</text>
</comment>
<name>A0A246JIE0_9BURK</name>
<organism evidence="3 4">
    <name type="scientific">Roseateles aquatilis</name>
    <dbReference type="NCBI Taxonomy" id="431061"/>
    <lineage>
        <taxon>Bacteria</taxon>
        <taxon>Pseudomonadati</taxon>
        <taxon>Pseudomonadota</taxon>
        <taxon>Betaproteobacteria</taxon>
        <taxon>Burkholderiales</taxon>
        <taxon>Sphaerotilaceae</taxon>
        <taxon>Roseateles</taxon>
    </lineage>
</organism>
<dbReference type="AlphaFoldDB" id="A0A246JIE0"/>
<dbReference type="RefSeq" id="WP_088384452.1">
    <property type="nucleotide sequence ID" value="NZ_NIOF01000002.1"/>
</dbReference>
<dbReference type="OrthoDB" id="9762009at2"/>
<dbReference type="PROSITE" id="PS50035">
    <property type="entry name" value="PLD"/>
    <property type="match status" value="2"/>
</dbReference>
<dbReference type="GO" id="GO:0030572">
    <property type="term" value="F:phosphatidyltransferase activity"/>
    <property type="evidence" value="ECO:0007669"/>
    <property type="project" value="UniProtKB-ARBA"/>
</dbReference>
<dbReference type="InterPro" id="IPR025202">
    <property type="entry name" value="PLD-like_dom"/>
</dbReference>
<dbReference type="CDD" id="cd09110">
    <property type="entry name" value="PLDc_CLS_1"/>
    <property type="match status" value="1"/>
</dbReference>
<dbReference type="PANTHER" id="PTHR21248">
    <property type="entry name" value="CARDIOLIPIN SYNTHASE"/>
    <property type="match status" value="1"/>
</dbReference>
<reference evidence="3 4" key="1">
    <citation type="journal article" date="2008" name="Int. J. Syst. Evol. Microbiol.">
        <title>Description of Roseateles aquatilis sp. nov. and Roseateles terrae sp. nov., in the class Betaproteobacteria, and emended description of the genus Roseateles.</title>
        <authorList>
            <person name="Gomila M."/>
            <person name="Bowien B."/>
            <person name="Falsen E."/>
            <person name="Moore E.R."/>
            <person name="Lalucat J."/>
        </authorList>
    </citation>
    <scope>NUCLEOTIDE SEQUENCE [LARGE SCALE GENOMIC DNA]</scope>
    <source>
        <strain evidence="3 4">CCUG 48205</strain>
    </source>
</reference>
<keyword evidence="4" id="KW-1185">Reference proteome</keyword>
<feature type="domain" description="PLD phosphodiesterase" evidence="2">
    <location>
        <begin position="209"/>
        <end position="236"/>
    </location>
</feature>
<dbReference type="Pfam" id="PF13091">
    <property type="entry name" value="PLDc_2"/>
    <property type="match status" value="2"/>
</dbReference>
<dbReference type="PANTHER" id="PTHR21248:SF22">
    <property type="entry name" value="PHOSPHOLIPASE D"/>
    <property type="match status" value="1"/>
</dbReference>